<accession>A0A365UCL1</accession>
<protein>
    <submittedName>
        <fullName evidence="5">Methylcrotonoyl-CoA carboxylase</fullName>
    </submittedName>
</protein>
<comment type="caution">
    <text evidence="5">The sequence shown here is derived from an EMBL/GenBank/DDBJ whole genome shotgun (WGS) entry which is preliminary data.</text>
</comment>
<dbReference type="GO" id="GO:1905202">
    <property type="term" value="C:methylcrotonoyl-CoA carboxylase complex"/>
    <property type="evidence" value="ECO:0007669"/>
    <property type="project" value="TreeGrafter"/>
</dbReference>
<feature type="domain" description="CoA carboxyltransferase C-terminal" evidence="4">
    <location>
        <begin position="281"/>
        <end position="526"/>
    </location>
</feature>
<dbReference type="PROSITE" id="PS50989">
    <property type="entry name" value="COA_CT_CTER"/>
    <property type="match status" value="1"/>
</dbReference>
<dbReference type="Proteomes" id="UP000253370">
    <property type="component" value="Unassembled WGS sequence"/>
</dbReference>
<comment type="pathway">
    <text evidence="2">Amino-acid degradation; L-leucine degradation.</text>
</comment>
<dbReference type="FunFam" id="3.90.226.10:FF:000007">
    <property type="entry name" value="Methylcrotonoyl-CoA carboxylase subunit beta"/>
    <property type="match status" value="1"/>
</dbReference>
<dbReference type="PANTHER" id="PTHR22855">
    <property type="entry name" value="ACETYL, PROPIONYL, PYRUVATE, AND GLUTACONYL CARBOXYLASE-RELATED"/>
    <property type="match status" value="1"/>
</dbReference>
<dbReference type="Gene3D" id="3.90.226.10">
    <property type="entry name" value="2-enoyl-CoA Hydratase, Chain A, domain 1"/>
    <property type="match status" value="2"/>
</dbReference>
<dbReference type="InterPro" id="IPR034733">
    <property type="entry name" value="AcCoA_carboxyl_beta"/>
</dbReference>
<feature type="domain" description="CoA carboxyltransferase N-terminal" evidence="3">
    <location>
        <begin position="21"/>
        <end position="277"/>
    </location>
</feature>
<dbReference type="AlphaFoldDB" id="A0A365UCL1"/>
<dbReference type="InterPro" id="IPR029045">
    <property type="entry name" value="ClpP/crotonase-like_dom_sf"/>
</dbReference>
<dbReference type="InterPro" id="IPR011762">
    <property type="entry name" value="COA_CT_N"/>
</dbReference>
<evidence type="ECO:0000313" key="5">
    <source>
        <dbReference type="EMBL" id="RBI87061.1"/>
    </source>
</evidence>
<dbReference type="EMBL" id="QNTQ01000002">
    <property type="protein sequence ID" value="RBI87061.1"/>
    <property type="molecule type" value="Genomic_DNA"/>
</dbReference>
<sequence length="534" mass="57257">MKIDSRVLTGSEEFQANRAAHLALLDEVRTAAEAAAAGGGARARERHVARGKMLPRERVANLLDPGSPFLEIGATAAHGMYDGAAPCAGVIAGVGRIHGLDCMVVCNDATVKGGTYFPMTVKKHLRAQEIAEENHLPCVYLVDSGGANLPQQDEVFPDRDHFGRIFYNQANMSAKGIPQIAVVMGSCTAGGAYVPAMSDVTIIVREQGTIFLAGPPLVKAATGEVVSAEDLGGGDVHTRLSGVADYLAEDDGHALALARRAVAGLNRRPPQTVVWESPEPPAYDPEEILGVVPADLKTPYDIREVIARIVDGSRLDEFKPRFGETLVCGFAHVAGCPVGIIANNGVLFSESAQKGAHFVELCSQRKVPLVFLQNITGFMVGRRYENEGIARHGAKMVTAVATTQVPKVTLLVGGSFGAGNYGMAGRAYSPRFLWTWPNSRISVMGGEQAAGVLATVKRDAMERAGEDWSAEEEAEFKRPTIEMFARQSHPLYASARLWDDGVVDPRKSREVLALSLKAALNAPIEETRFGVFRM</sequence>
<dbReference type="GO" id="GO:0004485">
    <property type="term" value="F:methylcrotonoyl-CoA carboxylase activity"/>
    <property type="evidence" value="ECO:0007669"/>
    <property type="project" value="TreeGrafter"/>
</dbReference>
<name>A0A365UCL1_9RHOB</name>
<dbReference type="SUPFAM" id="SSF52096">
    <property type="entry name" value="ClpP/crotonase"/>
    <property type="match status" value="2"/>
</dbReference>
<dbReference type="PROSITE" id="PS50980">
    <property type="entry name" value="COA_CT_NTER"/>
    <property type="match status" value="1"/>
</dbReference>
<dbReference type="InterPro" id="IPR011763">
    <property type="entry name" value="COA_CT_C"/>
</dbReference>
<evidence type="ECO:0000256" key="1">
    <source>
        <dbReference type="ARBA" id="ARBA00006102"/>
    </source>
</evidence>
<dbReference type="Pfam" id="PF01039">
    <property type="entry name" value="Carboxyl_trans"/>
    <property type="match status" value="1"/>
</dbReference>
<dbReference type="OrthoDB" id="9803706at2"/>
<dbReference type="PANTHER" id="PTHR22855:SF13">
    <property type="entry name" value="METHYLCROTONOYL-COA CARBOXYLASE BETA CHAIN, MITOCHONDRIAL"/>
    <property type="match status" value="1"/>
</dbReference>
<evidence type="ECO:0000259" key="4">
    <source>
        <dbReference type="PROSITE" id="PS50989"/>
    </source>
</evidence>
<organism evidence="5 6">
    <name type="scientific">Rhodosalinus halophilus</name>
    <dbReference type="NCBI Taxonomy" id="2259333"/>
    <lineage>
        <taxon>Bacteria</taxon>
        <taxon>Pseudomonadati</taxon>
        <taxon>Pseudomonadota</taxon>
        <taxon>Alphaproteobacteria</taxon>
        <taxon>Rhodobacterales</taxon>
        <taxon>Paracoccaceae</taxon>
        <taxon>Rhodosalinus</taxon>
    </lineage>
</organism>
<dbReference type="InterPro" id="IPR045190">
    <property type="entry name" value="MCCB/AccD1-like"/>
</dbReference>
<proteinExistence type="inferred from homology"/>
<dbReference type="GO" id="GO:0006552">
    <property type="term" value="P:L-leucine catabolic process"/>
    <property type="evidence" value="ECO:0007669"/>
    <property type="project" value="TreeGrafter"/>
</dbReference>
<reference evidence="5 6" key="1">
    <citation type="submission" date="2018-07" db="EMBL/GenBank/DDBJ databases">
        <title>Rhodosalinus sp. strain E84T genomic sequence and assembly.</title>
        <authorList>
            <person name="Liu Z.-W."/>
            <person name="Lu D.-C."/>
        </authorList>
    </citation>
    <scope>NUCLEOTIDE SEQUENCE [LARGE SCALE GENOMIC DNA]</scope>
    <source>
        <strain evidence="5 6">E84</strain>
    </source>
</reference>
<evidence type="ECO:0000313" key="6">
    <source>
        <dbReference type="Proteomes" id="UP000253370"/>
    </source>
</evidence>
<dbReference type="FunFam" id="3.90.226.10:FF:000004">
    <property type="entry name" value="Methylcrotonoyl-CoA carboxylase beta chain"/>
    <property type="match status" value="1"/>
</dbReference>
<comment type="similarity">
    <text evidence="1">Belongs to the AccD/PCCB family.</text>
</comment>
<dbReference type="RefSeq" id="WP_113287909.1">
    <property type="nucleotide sequence ID" value="NZ_QNTQ01000002.1"/>
</dbReference>
<evidence type="ECO:0000256" key="2">
    <source>
        <dbReference type="ARBA" id="ARBA00046317"/>
    </source>
</evidence>
<evidence type="ECO:0000259" key="3">
    <source>
        <dbReference type="PROSITE" id="PS50980"/>
    </source>
</evidence>
<keyword evidence="6" id="KW-1185">Reference proteome</keyword>
<gene>
    <name evidence="5" type="ORF">DRV85_02750</name>
</gene>